<reference evidence="2 3" key="1">
    <citation type="submission" date="2022-12" db="EMBL/GenBank/DDBJ databases">
        <title>Chromosome-level genome of Tegillarca granosa.</title>
        <authorList>
            <person name="Kim J."/>
        </authorList>
    </citation>
    <scope>NUCLEOTIDE SEQUENCE [LARGE SCALE GENOMIC DNA]</scope>
    <source>
        <strain evidence="2">Teg-2019</strain>
        <tissue evidence="2">Adductor muscle</tissue>
    </source>
</reference>
<evidence type="ECO:0000256" key="1">
    <source>
        <dbReference type="SAM" id="MobiDB-lite"/>
    </source>
</evidence>
<feature type="compositionally biased region" description="Basic and acidic residues" evidence="1">
    <location>
        <begin position="120"/>
        <end position="146"/>
    </location>
</feature>
<feature type="compositionally biased region" description="Basic and acidic residues" evidence="1">
    <location>
        <begin position="156"/>
        <end position="165"/>
    </location>
</feature>
<proteinExistence type="predicted"/>
<gene>
    <name evidence="2" type="ORF">KUTeg_001251</name>
</gene>
<dbReference type="Proteomes" id="UP001217089">
    <property type="component" value="Unassembled WGS sequence"/>
</dbReference>
<keyword evidence="3" id="KW-1185">Reference proteome</keyword>
<sequence length="319" mass="35324">MSTFNSSLPLLTLGYYPEDRGDHYVSVEVETTYLQSIIVQIVSMESCIQPNVGSATQLDVVSTTDIHPIDVTDTPPVNADNMSGAFATGVTSINNILQPDVTNTNANDALPQDDVNATDELLHGNDDNATDELLHGNDDNATDKLLHGNGDNATDELLHGNDDNATDELLHGNDDNAADALPSDVANITDMLVHDAVVSHLGSNAVSLPYLPDMILENIVPLKCSLSRRYRLQYVCRRFREIVLSIGFPIIHLSPNIMPIVPWVVSVCRLRRTFGSHSGVLIEVKQVLSGSERRWDFAWLRLRETANNWFEIRNIGWRR</sequence>
<comment type="caution">
    <text evidence="2">The sequence shown here is derived from an EMBL/GenBank/DDBJ whole genome shotgun (WGS) entry which is preliminary data.</text>
</comment>
<name>A0ABQ9FVC2_TEGGR</name>
<feature type="region of interest" description="Disordered" evidence="1">
    <location>
        <begin position="118"/>
        <end position="165"/>
    </location>
</feature>
<evidence type="ECO:0000313" key="3">
    <source>
        <dbReference type="Proteomes" id="UP001217089"/>
    </source>
</evidence>
<evidence type="ECO:0000313" key="2">
    <source>
        <dbReference type="EMBL" id="KAJ8321198.1"/>
    </source>
</evidence>
<protein>
    <recommendedName>
        <fullName evidence="4">F-box domain-containing protein</fullName>
    </recommendedName>
</protein>
<organism evidence="2 3">
    <name type="scientific">Tegillarca granosa</name>
    <name type="common">Malaysian cockle</name>
    <name type="synonym">Anadara granosa</name>
    <dbReference type="NCBI Taxonomy" id="220873"/>
    <lineage>
        <taxon>Eukaryota</taxon>
        <taxon>Metazoa</taxon>
        <taxon>Spiralia</taxon>
        <taxon>Lophotrochozoa</taxon>
        <taxon>Mollusca</taxon>
        <taxon>Bivalvia</taxon>
        <taxon>Autobranchia</taxon>
        <taxon>Pteriomorphia</taxon>
        <taxon>Arcoida</taxon>
        <taxon>Arcoidea</taxon>
        <taxon>Arcidae</taxon>
        <taxon>Tegillarca</taxon>
    </lineage>
</organism>
<accession>A0ABQ9FVC2</accession>
<evidence type="ECO:0008006" key="4">
    <source>
        <dbReference type="Google" id="ProtNLM"/>
    </source>
</evidence>
<dbReference type="EMBL" id="JARBDR010000130">
    <property type="protein sequence ID" value="KAJ8321198.1"/>
    <property type="molecule type" value="Genomic_DNA"/>
</dbReference>